<evidence type="ECO:0000313" key="2">
    <source>
        <dbReference type="EMBL" id="ODP38073.1"/>
    </source>
</evidence>
<dbReference type="Proteomes" id="UP000094487">
    <property type="component" value="Unassembled WGS sequence"/>
</dbReference>
<evidence type="ECO:0000313" key="3">
    <source>
        <dbReference type="Proteomes" id="UP000094487"/>
    </source>
</evidence>
<dbReference type="CDD" id="cd04301">
    <property type="entry name" value="NAT_SF"/>
    <property type="match status" value="1"/>
</dbReference>
<dbReference type="EMBL" id="MDDS01000020">
    <property type="protein sequence ID" value="ODP38073.1"/>
    <property type="molecule type" value="Genomic_DNA"/>
</dbReference>
<dbReference type="Pfam" id="PF00583">
    <property type="entry name" value="Acetyltransf_1"/>
    <property type="match status" value="1"/>
</dbReference>
<accession>A0A1E3LWD9</accession>
<keyword evidence="2" id="KW-0808">Transferase</keyword>
<proteinExistence type="predicted"/>
<protein>
    <submittedName>
        <fullName evidence="2">GNAT family N-acetyltransferase</fullName>
    </submittedName>
</protein>
<evidence type="ECO:0000259" key="1">
    <source>
        <dbReference type="PROSITE" id="PS51186"/>
    </source>
</evidence>
<feature type="domain" description="N-acetyltransferase" evidence="1">
    <location>
        <begin position="4"/>
        <end position="161"/>
    </location>
</feature>
<sequence length="161" mass="17244">MSMGEWRPMLTADLPAVTALSAAVHGVYAEPQAVYTERLTLFPAGCFTWVRDDSIDGFLVTHPWRGDEPPALGAMLGSIPRNPDRYYLHDIALAATARNTGAGRAAIALVDDLARQAGLRQVTLVAVNGADRYWAANGFSYVPGQSGSYGAGSFAMRREIG</sequence>
<dbReference type="GO" id="GO:0016747">
    <property type="term" value="F:acyltransferase activity, transferring groups other than amino-acyl groups"/>
    <property type="evidence" value="ECO:0007669"/>
    <property type="project" value="InterPro"/>
</dbReference>
<organism evidence="2 3">
    <name type="scientific">Sphingomonas turrisvirgatae</name>
    <dbReference type="NCBI Taxonomy" id="1888892"/>
    <lineage>
        <taxon>Bacteria</taxon>
        <taxon>Pseudomonadati</taxon>
        <taxon>Pseudomonadota</taxon>
        <taxon>Alphaproteobacteria</taxon>
        <taxon>Sphingomonadales</taxon>
        <taxon>Sphingomonadaceae</taxon>
        <taxon>Sphingomonas</taxon>
    </lineage>
</organism>
<dbReference type="OrthoDB" id="359414at2"/>
<dbReference type="InterPro" id="IPR016181">
    <property type="entry name" value="Acyl_CoA_acyltransferase"/>
</dbReference>
<dbReference type="SUPFAM" id="SSF55729">
    <property type="entry name" value="Acyl-CoA N-acyltransferases (Nat)"/>
    <property type="match status" value="1"/>
</dbReference>
<dbReference type="STRING" id="1888892.BFL28_15735"/>
<dbReference type="InterPro" id="IPR000182">
    <property type="entry name" value="GNAT_dom"/>
</dbReference>
<dbReference type="PROSITE" id="PS51186">
    <property type="entry name" value="GNAT"/>
    <property type="match status" value="1"/>
</dbReference>
<reference evidence="2 3" key="1">
    <citation type="submission" date="2016-08" db="EMBL/GenBank/DDBJ databases">
        <title>Draft genome of the agarase producing Sphingomonas sp. MCT13.</title>
        <authorList>
            <person name="D'Andrea M.M."/>
            <person name="Rossolini G.M."/>
            <person name="Thaller M.C."/>
        </authorList>
    </citation>
    <scope>NUCLEOTIDE SEQUENCE [LARGE SCALE GENOMIC DNA]</scope>
    <source>
        <strain evidence="2 3">MCT13</strain>
    </source>
</reference>
<comment type="caution">
    <text evidence="2">The sequence shown here is derived from an EMBL/GenBank/DDBJ whole genome shotgun (WGS) entry which is preliminary data.</text>
</comment>
<name>A0A1E3LWD9_9SPHN</name>
<dbReference type="AlphaFoldDB" id="A0A1E3LWD9"/>
<gene>
    <name evidence="2" type="ORF">BFL28_15735</name>
</gene>
<keyword evidence="3" id="KW-1185">Reference proteome</keyword>
<dbReference type="Gene3D" id="3.40.630.30">
    <property type="match status" value="1"/>
</dbReference>